<evidence type="ECO:0000313" key="2">
    <source>
        <dbReference type="EMBL" id="GLK14741.1"/>
    </source>
</evidence>
<comment type="caution">
    <text evidence="2">The sequence shown here is derived from an EMBL/GenBank/DDBJ whole genome shotgun (WGS) entry which is preliminary data.</text>
</comment>
<evidence type="ECO:0000256" key="1">
    <source>
        <dbReference type="SAM" id="SignalP"/>
    </source>
</evidence>
<feature type="signal peptide" evidence="1">
    <location>
        <begin position="1"/>
        <end position="24"/>
    </location>
</feature>
<reference evidence="2" key="1">
    <citation type="journal article" date="2014" name="Int. J. Syst. Evol. Microbiol.">
        <title>Complete genome sequence of Corynebacterium casei LMG S-19264T (=DSM 44701T), isolated from a smear-ripened cheese.</title>
        <authorList>
            <consortium name="US DOE Joint Genome Institute (JGI-PGF)"/>
            <person name="Walter F."/>
            <person name="Albersmeier A."/>
            <person name="Kalinowski J."/>
            <person name="Ruckert C."/>
        </authorList>
    </citation>
    <scope>NUCLEOTIDE SEQUENCE</scope>
    <source>
        <strain evidence="2">VKM Ac-2007</strain>
    </source>
</reference>
<dbReference type="Proteomes" id="UP001143474">
    <property type="component" value="Unassembled WGS sequence"/>
</dbReference>
<organism evidence="2 3">
    <name type="scientific">Streptosporangium carneum</name>
    <dbReference type="NCBI Taxonomy" id="47481"/>
    <lineage>
        <taxon>Bacteria</taxon>
        <taxon>Bacillati</taxon>
        <taxon>Actinomycetota</taxon>
        <taxon>Actinomycetes</taxon>
        <taxon>Streptosporangiales</taxon>
        <taxon>Streptosporangiaceae</taxon>
        <taxon>Streptosporangium</taxon>
    </lineage>
</organism>
<dbReference type="EMBL" id="BSEV01000036">
    <property type="protein sequence ID" value="GLK14741.1"/>
    <property type="molecule type" value="Genomic_DNA"/>
</dbReference>
<accession>A0A9W6MHY0</accession>
<protein>
    <recommendedName>
        <fullName evidence="4">DUF2092 domain-containing protein</fullName>
    </recommendedName>
</protein>
<keyword evidence="1" id="KW-0732">Signal</keyword>
<proteinExistence type="predicted"/>
<reference evidence="2" key="2">
    <citation type="submission" date="2023-01" db="EMBL/GenBank/DDBJ databases">
        <authorList>
            <person name="Sun Q."/>
            <person name="Evtushenko L."/>
        </authorList>
    </citation>
    <scope>NUCLEOTIDE SEQUENCE</scope>
    <source>
        <strain evidence="2">VKM Ac-2007</strain>
    </source>
</reference>
<evidence type="ECO:0000313" key="3">
    <source>
        <dbReference type="Proteomes" id="UP001143474"/>
    </source>
</evidence>
<keyword evidence="3" id="KW-1185">Reference proteome</keyword>
<evidence type="ECO:0008006" key="4">
    <source>
        <dbReference type="Google" id="ProtNLM"/>
    </source>
</evidence>
<gene>
    <name evidence="2" type="ORF">GCM10017600_81530</name>
</gene>
<name>A0A9W6MHY0_9ACTN</name>
<sequence>MRRLLALAAATLVASALTAVPAAAQTAAPDPVQAVKRQLRADRGVQINEISRTVFDSKSSIRFRYNSRLQLGPASPVAVDTSMQILLAPEVKKVMEDEFPELGGVLEGPIAVTVVGGHVYMSGVYALPKGKTWVSAEVPKSAAPVTEYVRHVASQQETVNVFDPAALKTLLKGATAKPVSGGFFYQGKLAQPKGTWRLWTDAKGLPTRLMTSSARETMAERVDTRYTDWGMPLVVVPPSADEVIDYKDLKDPWGFSPSDPQELINTVK</sequence>
<dbReference type="AlphaFoldDB" id="A0A9W6MHY0"/>
<feature type="chain" id="PRO_5040731763" description="DUF2092 domain-containing protein" evidence="1">
    <location>
        <begin position="25"/>
        <end position="268"/>
    </location>
</feature>
<dbReference type="RefSeq" id="WP_271222974.1">
    <property type="nucleotide sequence ID" value="NZ_BAAAVD010000031.1"/>
</dbReference>